<evidence type="ECO:0000313" key="2">
    <source>
        <dbReference type="EMBL" id="CRK43452.1"/>
    </source>
</evidence>
<accession>A0A0G4NAF4</accession>
<organism evidence="2 3">
    <name type="scientific">Verticillium longisporum</name>
    <name type="common">Verticillium dahliae var. longisporum</name>
    <dbReference type="NCBI Taxonomy" id="100787"/>
    <lineage>
        <taxon>Eukaryota</taxon>
        <taxon>Fungi</taxon>
        <taxon>Dikarya</taxon>
        <taxon>Ascomycota</taxon>
        <taxon>Pezizomycotina</taxon>
        <taxon>Sordariomycetes</taxon>
        <taxon>Hypocreomycetidae</taxon>
        <taxon>Glomerellales</taxon>
        <taxon>Plectosphaerellaceae</taxon>
        <taxon>Verticillium</taxon>
    </lineage>
</organism>
<feature type="region of interest" description="Disordered" evidence="1">
    <location>
        <begin position="59"/>
        <end position="78"/>
    </location>
</feature>
<name>A0A0G4NAF4_VERLO</name>
<dbReference type="AlphaFoldDB" id="A0A0G4NAF4"/>
<reference evidence="3" key="1">
    <citation type="submission" date="2015-05" db="EMBL/GenBank/DDBJ databases">
        <authorList>
            <person name="Fogelqvist Johan"/>
        </authorList>
    </citation>
    <scope>NUCLEOTIDE SEQUENCE [LARGE SCALE GENOMIC DNA]</scope>
</reference>
<proteinExistence type="predicted"/>
<sequence length="78" mass="8520">GEARARQRQRCPGALGAAGRRPRGRHQDPEAGDCEPDRLGPVGVQDGLVDLQQVVRPAPVQPRALHHRAARARDGFRE</sequence>
<dbReference type="Proteomes" id="UP000045706">
    <property type="component" value="Unassembled WGS sequence"/>
</dbReference>
<evidence type="ECO:0000313" key="3">
    <source>
        <dbReference type="Proteomes" id="UP000045706"/>
    </source>
</evidence>
<protein>
    <submittedName>
        <fullName evidence="2">Uncharacterized protein</fullName>
    </submittedName>
</protein>
<evidence type="ECO:0000256" key="1">
    <source>
        <dbReference type="SAM" id="MobiDB-lite"/>
    </source>
</evidence>
<feature type="region of interest" description="Disordered" evidence="1">
    <location>
        <begin position="1"/>
        <end position="43"/>
    </location>
</feature>
<feature type="non-terminal residue" evidence="2">
    <location>
        <position position="1"/>
    </location>
</feature>
<gene>
    <name evidence="2" type="ORF">BN1723_019190</name>
</gene>
<dbReference type="EMBL" id="CVQI01033289">
    <property type="protein sequence ID" value="CRK43452.1"/>
    <property type="molecule type" value="Genomic_DNA"/>
</dbReference>